<reference evidence="2" key="1">
    <citation type="submission" date="2005-09" db="EMBL/GenBank/DDBJ databases">
        <authorList>
            <person name="Mural R.J."/>
            <person name="Li P.W."/>
            <person name="Adams M.D."/>
            <person name="Amanatides P.G."/>
            <person name="Baden-Tillson H."/>
            <person name="Barnstead M."/>
            <person name="Chin S.H."/>
            <person name="Dew I."/>
            <person name="Evans C.A."/>
            <person name="Ferriera S."/>
            <person name="Flanigan M."/>
            <person name="Fosler C."/>
            <person name="Glodek A."/>
            <person name="Gu Z."/>
            <person name="Holt R.A."/>
            <person name="Jennings D."/>
            <person name="Kraft C.L."/>
            <person name="Lu F."/>
            <person name="Nguyen T."/>
            <person name="Nusskern D.R."/>
            <person name="Pfannkoch C.M."/>
            <person name="Sitter C."/>
            <person name="Sutton G.G."/>
            <person name="Venter J.C."/>
            <person name="Wang Z."/>
            <person name="Woodage T."/>
            <person name="Zheng X.H."/>
            <person name="Zhong F."/>
        </authorList>
    </citation>
    <scope>NUCLEOTIDE SEQUENCE [LARGE SCALE GENOMIC DNA]</scope>
    <source>
        <strain>BN</strain>
        <strain evidence="2">Sprague-Dawley</strain>
    </source>
</reference>
<organism evidence="1 2">
    <name type="scientific">Rattus norvegicus</name>
    <name type="common">Rat</name>
    <dbReference type="NCBI Taxonomy" id="10116"/>
    <lineage>
        <taxon>Eukaryota</taxon>
        <taxon>Metazoa</taxon>
        <taxon>Chordata</taxon>
        <taxon>Craniata</taxon>
        <taxon>Vertebrata</taxon>
        <taxon>Euteleostomi</taxon>
        <taxon>Mammalia</taxon>
        <taxon>Eutheria</taxon>
        <taxon>Euarchontoglires</taxon>
        <taxon>Glires</taxon>
        <taxon>Rodentia</taxon>
        <taxon>Myomorpha</taxon>
        <taxon>Muroidea</taxon>
        <taxon>Muridae</taxon>
        <taxon>Murinae</taxon>
        <taxon>Rattus</taxon>
    </lineage>
</organism>
<dbReference type="Proteomes" id="UP000234681">
    <property type="component" value="Chromosome 13"/>
</dbReference>
<evidence type="ECO:0000313" key="2">
    <source>
        <dbReference type="Proteomes" id="UP000234681"/>
    </source>
</evidence>
<gene>
    <name evidence="1" type="ORF">rCG_20070</name>
</gene>
<protein>
    <submittedName>
        <fullName evidence="1">RCG20070</fullName>
    </submittedName>
</protein>
<dbReference type="EMBL" id="CH473985">
    <property type="protein sequence ID" value="EDL94728.1"/>
    <property type="molecule type" value="Genomic_DNA"/>
</dbReference>
<dbReference type="AlphaFoldDB" id="A6JG72"/>
<accession>A6JG72</accession>
<proteinExistence type="predicted"/>
<evidence type="ECO:0000313" key="1">
    <source>
        <dbReference type="EMBL" id="EDL94728.1"/>
    </source>
</evidence>
<sequence length="23" mass="2469">MGSPQVELSSAMFIGLWVKTSIS</sequence>
<name>A6JG72_RAT</name>
<feature type="non-terminal residue" evidence="1">
    <location>
        <position position="23"/>
    </location>
</feature>